<reference evidence="1 2" key="1">
    <citation type="journal article" date="2021" name="Commun. Biol.">
        <title>The genome of Shorea leprosula (Dipterocarpaceae) highlights the ecological relevance of drought in aseasonal tropical rainforests.</title>
        <authorList>
            <person name="Ng K.K.S."/>
            <person name="Kobayashi M.J."/>
            <person name="Fawcett J.A."/>
            <person name="Hatakeyama M."/>
            <person name="Paape T."/>
            <person name="Ng C.H."/>
            <person name="Ang C.C."/>
            <person name="Tnah L.H."/>
            <person name="Lee C.T."/>
            <person name="Nishiyama T."/>
            <person name="Sese J."/>
            <person name="O'Brien M.J."/>
            <person name="Copetti D."/>
            <person name="Mohd Noor M.I."/>
            <person name="Ong R.C."/>
            <person name="Putra M."/>
            <person name="Sireger I.Z."/>
            <person name="Indrioko S."/>
            <person name="Kosugi Y."/>
            <person name="Izuno A."/>
            <person name="Isagi Y."/>
            <person name="Lee S.L."/>
            <person name="Shimizu K.K."/>
        </authorList>
    </citation>
    <scope>NUCLEOTIDE SEQUENCE [LARGE SCALE GENOMIC DNA]</scope>
    <source>
        <strain evidence="1">214</strain>
    </source>
</reference>
<name>A0AAV5JAB2_9ROSI</name>
<gene>
    <name evidence="1" type="ORF">SLEP1_g20900</name>
</gene>
<dbReference type="EMBL" id="BPVZ01000030">
    <property type="protein sequence ID" value="GKV09391.1"/>
    <property type="molecule type" value="Genomic_DNA"/>
</dbReference>
<accession>A0AAV5JAB2</accession>
<keyword evidence="2" id="KW-1185">Reference proteome</keyword>
<organism evidence="1 2">
    <name type="scientific">Rubroshorea leprosula</name>
    <dbReference type="NCBI Taxonomy" id="152421"/>
    <lineage>
        <taxon>Eukaryota</taxon>
        <taxon>Viridiplantae</taxon>
        <taxon>Streptophyta</taxon>
        <taxon>Embryophyta</taxon>
        <taxon>Tracheophyta</taxon>
        <taxon>Spermatophyta</taxon>
        <taxon>Magnoliopsida</taxon>
        <taxon>eudicotyledons</taxon>
        <taxon>Gunneridae</taxon>
        <taxon>Pentapetalae</taxon>
        <taxon>rosids</taxon>
        <taxon>malvids</taxon>
        <taxon>Malvales</taxon>
        <taxon>Dipterocarpaceae</taxon>
        <taxon>Rubroshorea</taxon>
    </lineage>
</organism>
<evidence type="ECO:0000313" key="1">
    <source>
        <dbReference type="EMBL" id="GKV09391.1"/>
    </source>
</evidence>
<dbReference type="Proteomes" id="UP001054252">
    <property type="component" value="Unassembled WGS sequence"/>
</dbReference>
<proteinExistence type="predicted"/>
<protein>
    <submittedName>
        <fullName evidence="1">Uncharacterized protein</fullName>
    </submittedName>
</protein>
<dbReference type="AlphaFoldDB" id="A0AAV5JAB2"/>
<comment type="caution">
    <text evidence="1">The sequence shown here is derived from an EMBL/GenBank/DDBJ whole genome shotgun (WGS) entry which is preliminary data.</text>
</comment>
<sequence>MFSIWSYSHCLGLDFLSLLNGSYGLKFASNFSVPLELEAWFVDCSVREENAAGSYTGDRQGVPEEAYLIIRHSLPKKSTPELLQGKELQAYWFSYSKRWVCCGAGEVTKLRGP</sequence>
<evidence type="ECO:0000313" key="2">
    <source>
        <dbReference type="Proteomes" id="UP001054252"/>
    </source>
</evidence>